<dbReference type="Pfam" id="PF01408">
    <property type="entry name" value="GFO_IDH_MocA"/>
    <property type="match status" value="1"/>
</dbReference>
<accession>A0ABN2TXG1</accession>
<dbReference type="PANTHER" id="PTHR43818">
    <property type="entry name" value="BCDNA.GH03377"/>
    <property type="match status" value="1"/>
</dbReference>
<gene>
    <name evidence="3" type="ORF">GCM10009740_12070</name>
</gene>
<reference evidence="3 4" key="1">
    <citation type="journal article" date="2019" name="Int. J. Syst. Evol. Microbiol.">
        <title>The Global Catalogue of Microorganisms (GCM) 10K type strain sequencing project: providing services to taxonomists for standard genome sequencing and annotation.</title>
        <authorList>
            <consortium name="The Broad Institute Genomics Platform"/>
            <consortium name="The Broad Institute Genome Sequencing Center for Infectious Disease"/>
            <person name="Wu L."/>
            <person name="Ma J."/>
        </authorList>
    </citation>
    <scope>NUCLEOTIDE SEQUENCE [LARGE SCALE GENOMIC DNA]</scope>
    <source>
        <strain evidence="3 4">JCM 14283</strain>
    </source>
</reference>
<dbReference type="Gene3D" id="3.40.50.720">
    <property type="entry name" value="NAD(P)-binding Rossmann-like Domain"/>
    <property type="match status" value="1"/>
</dbReference>
<dbReference type="Proteomes" id="UP001501285">
    <property type="component" value="Unassembled WGS sequence"/>
</dbReference>
<dbReference type="PANTHER" id="PTHR43818:SF11">
    <property type="entry name" value="BCDNA.GH03377"/>
    <property type="match status" value="1"/>
</dbReference>
<dbReference type="RefSeq" id="WP_343989031.1">
    <property type="nucleotide sequence ID" value="NZ_BAAANB010000003.1"/>
</dbReference>
<protein>
    <recommendedName>
        <fullName evidence="2">Gfo/Idh/MocA-like oxidoreductase N-terminal domain-containing protein</fullName>
    </recommendedName>
</protein>
<keyword evidence="4" id="KW-1185">Reference proteome</keyword>
<comment type="caution">
    <text evidence="3">The sequence shown here is derived from an EMBL/GenBank/DDBJ whole genome shotgun (WGS) entry which is preliminary data.</text>
</comment>
<keyword evidence="1" id="KW-0560">Oxidoreductase</keyword>
<name>A0ABN2TXG1_9MICO</name>
<proteinExistence type="predicted"/>
<evidence type="ECO:0000313" key="4">
    <source>
        <dbReference type="Proteomes" id="UP001501285"/>
    </source>
</evidence>
<evidence type="ECO:0000259" key="2">
    <source>
        <dbReference type="Pfam" id="PF01408"/>
    </source>
</evidence>
<dbReference type="InterPro" id="IPR050463">
    <property type="entry name" value="Gfo/Idh/MocA_oxidrdct_glycsds"/>
</dbReference>
<organism evidence="3 4">
    <name type="scientific">Terrabacter terrae</name>
    <dbReference type="NCBI Taxonomy" id="318434"/>
    <lineage>
        <taxon>Bacteria</taxon>
        <taxon>Bacillati</taxon>
        <taxon>Actinomycetota</taxon>
        <taxon>Actinomycetes</taxon>
        <taxon>Micrococcales</taxon>
        <taxon>Intrasporangiaceae</taxon>
        <taxon>Terrabacter</taxon>
    </lineage>
</organism>
<dbReference type="Gene3D" id="3.30.360.10">
    <property type="entry name" value="Dihydrodipicolinate Reductase, domain 2"/>
    <property type="match status" value="1"/>
</dbReference>
<dbReference type="EMBL" id="BAAANB010000003">
    <property type="protein sequence ID" value="GAA2024178.1"/>
    <property type="molecule type" value="Genomic_DNA"/>
</dbReference>
<dbReference type="SUPFAM" id="SSF51735">
    <property type="entry name" value="NAD(P)-binding Rossmann-fold domains"/>
    <property type="match status" value="1"/>
</dbReference>
<dbReference type="InterPro" id="IPR036291">
    <property type="entry name" value="NAD(P)-bd_dom_sf"/>
</dbReference>
<evidence type="ECO:0000256" key="1">
    <source>
        <dbReference type="ARBA" id="ARBA00023002"/>
    </source>
</evidence>
<dbReference type="InterPro" id="IPR000683">
    <property type="entry name" value="Gfo/Idh/MocA-like_OxRdtase_N"/>
</dbReference>
<evidence type="ECO:0000313" key="3">
    <source>
        <dbReference type="EMBL" id="GAA2024178.1"/>
    </source>
</evidence>
<feature type="domain" description="Gfo/Idh/MocA-like oxidoreductase N-terminal" evidence="2">
    <location>
        <begin position="2"/>
        <end position="99"/>
    </location>
</feature>
<sequence>MRAAVVGTGWGLVHVRALRENDVDVVALCGSPRDAERTRAVAAQERIPLALNDPRDIHDLDVDVVTVATPAHTHLDMLELFAGSAVICEKPVAGATGDLARVPSATSSTFVNYAFSFLDCARVFARALESAGPPDHVFIDTAYDLPLTFTAPEWFLEVASHPLSLLVHLLGPPAVVGGSTRPDPHDATELQLRIGEVDTQVASRHEPGLHGLRHRIRAHGPAGTLELTGGFQEGRSWRFAPVRLDGRALDAGEWSPHDVWHRANQRSIGAALQVFRGELAPEEAGAAGLFTPSRAAVIDHCLQQALGRPLGTSSREDR</sequence>